<dbReference type="AlphaFoldDB" id="A0A9E5JPP6"/>
<accession>A0A9E5JPP6</accession>
<reference evidence="1 2" key="1">
    <citation type="submission" date="2019-06" db="EMBL/GenBank/DDBJ databases">
        <authorList>
            <person name="De-Chao Zhang Q."/>
        </authorList>
    </citation>
    <scope>NUCLEOTIDE SEQUENCE [LARGE SCALE GENOMIC DNA]</scope>
    <source>
        <strain evidence="1 2">KN1116</strain>
    </source>
</reference>
<dbReference type="SUPFAM" id="SSF52047">
    <property type="entry name" value="RNI-like"/>
    <property type="match status" value="1"/>
</dbReference>
<dbReference type="RefSeq" id="WP_152583338.1">
    <property type="nucleotide sequence ID" value="NZ_JAVJPO010000024.1"/>
</dbReference>
<name>A0A9E5JPP6_9MICO</name>
<reference evidence="1 2" key="2">
    <citation type="submission" date="2020-03" db="EMBL/GenBank/DDBJ databases">
        <title>Chryseoglobus sp. isolated from a deep-sea seamount.</title>
        <authorList>
            <person name="Zhang D.-C."/>
        </authorList>
    </citation>
    <scope>NUCLEOTIDE SEQUENCE [LARGE SCALE GENOMIC DNA]</scope>
    <source>
        <strain evidence="1 2">KN1116</strain>
    </source>
</reference>
<dbReference type="Proteomes" id="UP000818266">
    <property type="component" value="Unassembled WGS sequence"/>
</dbReference>
<protein>
    <recommendedName>
        <fullName evidence="3">Leucine-rich repeat domain-containing protein</fullName>
    </recommendedName>
</protein>
<evidence type="ECO:0008006" key="3">
    <source>
        <dbReference type="Google" id="ProtNLM"/>
    </source>
</evidence>
<comment type="caution">
    <text evidence="1">The sequence shown here is derived from an EMBL/GenBank/DDBJ whole genome shotgun (WGS) entry which is preliminary data.</text>
</comment>
<sequence>MSAIDTLLELSAGCTDSWDLYLRTRGIDLDVEAHEWGEVAGGIELSRRSDPLVAWAAARRAQICWLVSVGREWQIPPHLYQGPTHTDDVEGATRFLLDEALQDERDVRCLDDDSLRRLWADLSLIVDGTDDAGGEGDDSSLRERCAAAEQELDERGLVPRVLERPADYRGQSRLSVSCSAWEAGDGAPRSRSTAREWITFFSEPRGIVHLSFPFRLPKAVFRALAAQTELRSLVSTWSDIDTLEPLRSLTRLERLTLAPGPATTSLEPIVSLNSLRYLDLSIRRGVRDLSPVGGLEVLETLRLSTEGAIDSLSFLRQARSLRHLEFFGRVSGKDYSPLTERPDLDWVRIRPERGMTPTADELAASVPGLVLGA</sequence>
<dbReference type="OrthoDB" id="3837873at2"/>
<keyword evidence="2" id="KW-1185">Reference proteome</keyword>
<dbReference type="EMBL" id="VIKT02000007">
    <property type="protein sequence ID" value="NHF62741.1"/>
    <property type="molecule type" value="Genomic_DNA"/>
</dbReference>
<dbReference type="Gene3D" id="3.80.10.10">
    <property type="entry name" value="Ribonuclease Inhibitor"/>
    <property type="match status" value="1"/>
</dbReference>
<organism evidence="1 2">
    <name type="scientific">Microcella pacifica</name>
    <dbReference type="NCBI Taxonomy" id="2591847"/>
    <lineage>
        <taxon>Bacteria</taxon>
        <taxon>Bacillati</taxon>
        <taxon>Actinomycetota</taxon>
        <taxon>Actinomycetes</taxon>
        <taxon>Micrococcales</taxon>
        <taxon>Microbacteriaceae</taxon>
        <taxon>Microcella</taxon>
    </lineage>
</organism>
<dbReference type="InterPro" id="IPR032675">
    <property type="entry name" value="LRR_dom_sf"/>
</dbReference>
<gene>
    <name evidence="1" type="ORF">FK219_005750</name>
</gene>
<evidence type="ECO:0000313" key="1">
    <source>
        <dbReference type="EMBL" id="NHF62741.1"/>
    </source>
</evidence>
<proteinExistence type="predicted"/>
<evidence type="ECO:0000313" key="2">
    <source>
        <dbReference type="Proteomes" id="UP000818266"/>
    </source>
</evidence>